<evidence type="ECO:0000256" key="5">
    <source>
        <dbReference type="ARBA" id="ARBA00022801"/>
    </source>
</evidence>
<evidence type="ECO:0000256" key="2">
    <source>
        <dbReference type="ARBA" id="ARBA00022722"/>
    </source>
</evidence>
<gene>
    <name evidence="9" type="ORF">ACFFGE_09875</name>
</gene>
<dbReference type="Pfam" id="PF10150">
    <property type="entry name" value="RNase_E_G"/>
    <property type="match status" value="1"/>
</dbReference>
<evidence type="ECO:0000256" key="1">
    <source>
        <dbReference type="ARBA" id="ARBA00001946"/>
    </source>
</evidence>
<name>A0ABV6R3H9_9CAUL</name>
<dbReference type="PANTHER" id="PTHR30001:SF1">
    <property type="entry name" value="RIBONUCLEASE E_G-LIKE PROTEIN, CHLOROPLASTIC"/>
    <property type="match status" value="1"/>
</dbReference>
<keyword evidence="7" id="KW-0694">RNA-binding</keyword>
<dbReference type="InterPro" id="IPR019307">
    <property type="entry name" value="RNA-bd_AU-1/RNase_E/G"/>
</dbReference>
<dbReference type="RefSeq" id="WP_376836198.1">
    <property type="nucleotide sequence ID" value="NZ_JBHLSW010000007.1"/>
</dbReference>
<evidence type="ECO:0000259" key="8">
    <source>
        <dbReference type="Pfam" id="PF10150"/>
    </source>
</evidence>
<evidence type="ECO:0000313" key="10">
    <source>
        <dbReference type="Proteomes" id="UP001589906"/>
    </source>
</evidence>
<evidence type="ECO:0000256" key="7">
    <source>
        <dbReference type="ARBA" id="ARBA00022884"/>
    </source>
</evidence>
<keyword evidence="4" id="KW-0255">Endonuclease</keyword>
<reference evidence="9 10" key="1">
    <citation type="submission" date="2024-09" db="EMBL/GenBank/DDBJ databases">
        <authorList>
            <person name="Sun Q."/>
            <person name="Mori K."/>
        </authorList>
    </citation>
    <scope>NUCLEOTIDE SEQUENCE [LARGE SCALE GENOMIC DNA]</scope>
    <source>
        <strain evidence="9 10">NCAIM B.02621</strain>
    </source>
</reference>
<sequence>MSLVELFLDETPGETRGVLVRDGRCERLVIQREGDIPQHRLGTRCVGRVSEVRAAYGAAFVDLGVGGAPGFLPLGGRSALHEGDSLEVEVVSEPRGSKGPSLRLLGPGQGAPRLLVAGPDVETLLKGWAPGAEIVEGLPAIDAALQAEEEALSTGFAFPDGVDVAVERTRALVAVDIDHAALGGNGGSRARDRANREGLRQAARMIRLRSWGGLVVIDLAGSKLNPERVTQAAREAFDGDGAALGPLSRFGLLQLTIPWTRTPIEERLGERGGRSALTRAIDLTRRLRRALICDTASPRLIARCSPQVAALAASLVARLGPRAGVAADDRAASDHIDIRED</sequence>
<evidence type="ECO:0000256" key="4">
    <source>
        <dbReference type="ARBA" id="ARBA00022759"/>
    </source>
</evidence>
<dbReference type="EMBL" id="JBHLSW010000007">
    <property type="protein sequence ID" value="MFC0634184.1"/>
    <property type="molecule type" value="Genomic_DNA"/>
</dbReference>
<dbReference type="SUPFAM" id="SSF50249">
    <property type="entry name" value="Nucleic acid-binding proteins"/>
    <property type="match status" value="1"/>
</dbReference>
<dbReference type="InterPro" id="IPR012340">
    <property type="entry name" value="NA-bd_OB-fold"/>
</dbReference>
<comment type="caution">
    <text evidence="9">The sequence shown here is derived from an EMBL/GenBank/DDBJ whole genome shotgun (WGS) entry which is preliminary data.</text>
</comment>
<evidence type="ECO:0000313" key="9">
    <source>
        <dbReference type="EMBL" id="MFC0634184.1"/>
    </source>
</evidence>
<keyword evidence="5" id="KW-0378">Hydrolase</keyword>
<dbReference type="InterPro" id="IPR004659">
    <property type="entry name" value="RNase_E/G"/>
</dbReference>
<keyword evidence="2" id="KW-0540">Nuclease</keyword>
<accession>A0ABV6R3H9</accession>
<protein>
    <submittedName>
        <fullName evidence="9">Ribonuclease E/G</fullName>
    </submittedName>
</protein>
<keyword evidence="6" id="KW-0460">Magnesium</keyword>
<keyword evidence="3" id="KW-0479">Metal-binding</keyword>
<dbReference type="PANTHER" id="PTHR30001">
    <property type="entry name" value="RIBONUCLEASE"/>
    <property type="match status" value="1"/>
</dbReference>
<organism evidence="9 10">
    <name type="scientific">Brevundimonas balnearis</name>
    <dbReference type="NCBI Taxonomy" id="1572858"/>
    <lineage>
        <taxon>Bacteria</taxon>
        <taxon>Pseudomonadati</taxon>
        <taxon>Pseudomonadota</taxon>
        <taxon>Alphaproteobacteria</taxon>
        <taxon>Caulobacterales</taxon>
        <taxon>Caulobacteraceae</taxon>
        <taxon>Brevundimonas</taxon>
    </lineage>
</organism>
<evidence type="ECO:0000256" key="6">
    <source>
        <dbReference type="ARBA" id="ARBA00022842"/>
    </source>
</evidence>
<proteinExistence type="predicted"/>
<keyword evidence="10" id="KW-1185">Reference proteome</keyword>
<dbReference type="Proteomes" id="UP001589906">
    <property type="component" value="Unassembled WGS sequence"/>
</dbReference>
<comment type="cofactor">
    <cofactor evidence="1">
        <name>Mg(2+)</name>
        <dbReference type="ChEBI" id="CHEBI:18420"/>
    </cofactor>
</comment>
<evidence type="ECO:0000256" key="3">
    <source>
        <dbReference type="ARBA" id="ARBA00022723"/>
    </source>
</evidence>
<feature type="domain" description="RNA-binding protein AU-1/Ribonuclease E/G" evidence="8">
    <location>
        <begin position="149"/>
        <end position="256"/>
    </location>
</feature>